<proteinExistence type="predicted"/>
<reference evidence="1" key="1">
    <citation type="submission" date="2021-01" db="EMBL/GenBank/DDBJ databases">
        <authorList>
            <person name="Corre E."/>
            <person name="Pelletier E."/>
            <person name="Niang G."/>
            <person name="Scheremetjew M."/>
            <person name="Finn R."/>
            <person name="Kale V."/>
            <person name="Holt S."/>
            <person name="Cochrane G."/>
            <person name="Meng A."/>
            <person name="Brown T."/>
            <person name="Cohen L."/>
        </authorList>
    </citation>
    <scope>NUCLEOTIDE SEQUENCE</scope>
    <source>
        <strain evidence="1">CCMP2084</strain>
    </source>
</reference>
<organism evidence="1">
    <name type="scientific">Attheya septentrionalis</name>
    <dbReference type="NCBI Taxonomy" id="420275"/>
    <lineage>
        <taxon>Eukaryota</taxon>
        <taxon>Sar</taxon>
        <taxon>Stramenopiles</taxon>
        <taxon>Ochrophyta</taxon>
        <taxon>Bacillariophyta</taxon>
        <taxon>Coscinodiscophyceae</taxon>
        <taxon>Chaetocerotophycidae</taxon>
        <taxon>Chaetocerotales</taxon>
        <taxon>Attheyaceae</taxon>
        <taxon>Attheya</taxon>
    </lineage>
</organism>
<accession>A0A7S2U923</accession>
<evidence type="ECO:0000313" key="1">
    <source>
        <dbReference type="EMBL" id="CAD9810458.1"/>
    </source>
</evidence>
<sequence length="316" mass="34955">MATQAIVPVESDPLELTQDGVEKMNLRPEGGKSIVSYIRTSDFPNLCDSLRGSSHEELVECGVLDANAKEIAKYETERWIALDDASPETVRKVMDEMVRYALSLENLDIWAPAPKTVKLLKDAKPLNATDVWMWIGSVPHKGYGNDIPCVKSRGLVNKSPKQLAELLMDSSRVKTYNKNSQGREDHCVWQLGLANDAESTFGRGETKVTRSINKAPMIRKPLEFISLLHGRKLEDGTHVVVARNVSGPISNMSGKPMVRNEILLNVHVLKPVEGNPNQTSMVNINHLKSPVVPIMVAKKVGLASATNFLKDIRSLK</sequence>
<evidence type="ECO:0008006" key="2">
    <source>
        <dbReference type="Google" id="ProtNLM"/>
    </source>
</evidence>
<dbReference type="EMBL" id="HBHQ01003467">
    <property type="protein sequence ID" value="CAD9810458.1"/>
    <property type="molecule type" value="Transcribed_RNA"/>
</dbReference>
<name>A0A7S2U923_9STRA</name>
<gene>
    <name evidence="1" type="ORF">ASEP1449_LOCUS2281</name>
</gene>
<protein>
    <recommendedName>
        <fullName evidence="2">START domain-containing protein</fullName>
    </recommendedName>
</protein>
<dbReference type="AlphaFoldDB" id="A0A7S2U923"/>
<dbReference type="SUPFAM" id="SSF55961">
    <property type="entry name" value="Bet v1-like"/>
    <property type="match status" value="1"/>
</dbReference>
<dbReference type="Gene3D" id="3.30.530.20">
    <property type="match status" value="1"/>
</dbReference>
<dbReference type="InterPro" id="IPR023393">
    <property type="entry name" value="START-like_dom_sf"/>
</dbReference>